<evidence type="ECO:0000313" key="1">
    <source>
        <dbReference type="EMBL" id="CAI9102528.1"/>
    </source>
</evidence>
<dbReference type="PANTHER" id="PTHR31972">
    <property type="entry name" value="EXPRESSED PROTEIN"/>
    <property type="match status" value="1"/>
</dbReference>
<proteinExistence type="predicted"/>
<dbReference type="Pfam" id="PF05910">
    <property type="entry name" value="DUF868"/>
    <property type="match status" value="1"/>
</dbReference>
<protein>
    <submittedName>
        <fullName evidence="1">OLC1v1000810C1</fullName>
    </submittedName>
</protein>
<name>A0AAV1D4N7_OLDCO</name>
<keyword evidence="2" id="KW-1185">Reference proteome</keyword>
<dbReference type="EMBL" id="OX459121">
    <property type="protein sequence ID" value="CAI9102528.1"/>
    <property type="molecule type" value="Genomic_DNA"/>
</dbReference>
<accession>A0AAV1D4N7</accession>
<organism evidence="1 2">
    <name type="scientific">Oldenlandia corymbosa var. corymbosa</name>
    <dbReference type="NCBI Taxonomy" id="529605"/>
    <lineage>
        <taxon>Eukaryota</taxon>
        <taxon>Viridiplantae</taxon>
        <taxon>Streptophyta</taxon>
        <taxon>Embryophyta</taxon>
        <taxon>Tracheophyta</taxon>
        <taxon>Spermatophyta</taxon>
        <taxon>Magnoliopsida</taxon>
        <taxon>eudicotyledons</taxon>
        <taxon>Gunneridae</taxon>
        <taxon>Pentapetalae</taxon>
        <taxon>asterids</taxon>
        <taxon>lamiids</taxon>
        <taxon>Gentianales</taxon>
        <taxon>Rubiaceae</taxon>
        <taxon>Rubioideae</taxon>
        <taxon>Spermacoceae</taxon>
        <taxon>Hedyotis-Oldenlandia complex</taxon>
        <taxon>Oldenlandia</taxon>
    </lineage>
</organism>
<dbReference type="AlphaFoldDB" id="A0AAV1D4N7"/>
<dbReference type="InterPro" id="IPR008586">
    <property type="entry name" value="DUF868_pln"/>
</dbReference>
<gene>
    <name evidence="1" type="ORF">OLC1_LOCUS11864</name>
</gene>
<evidence type="ECO:0000313" key="2">
    <source>
        <dbReference type="Proteomes" id="UP001161247"/>
    </source>
</evidence>
<dbReference type="PANTHER" id="PTHR31972:SF6">
    <property type="entry name" value="DUF868 DOMAIN-CONTAINING PROTEIN"/>
    <property type="match status" value="1"/>
</dbReference>
<reference evidence="1" key="1">
    <citation type="submission" date="2023-03" db="EMBL/GenBank/DDBJ databases">
        <authorList>
            <person name="Julca I."/>
        </authorList>
    </citation>
    <scope>NUCLEOTIDE SEQUENCE</scope>
</reference>
<dbReference type="Proteomes" id="UP001161247">
    <property type="component" value="Chromosome 4"/>
</dbReference>
<sequence>MIIKTPKTTNIQFNISQCASLISLSFLHLRLLLLLLLHDHSVLISVRKLHITMIPKCFSQPNFSASSESNNSDGSSSSPTQIPQNLVTCVYQTQLCNAQTNLTLTWSKTIFSHTLTIHSPEFFSVTIPLYPSTLSSFFRGTRHGSKSVCFSNTQTQTRLERKLKLYWDFIHAEFNNNSAEPESGFYFAIASGSRMEFYLGDRLDALGRRFRSDISWNLDSGLNHLLSKREHVFGQRSYVTRAQFVGSTHEIGIECGGGALKLKVDGELRLVVKRLAWKFRGNEKIFIGGLEVEFYWDVFNWINNNKTDDTNKKGGNVSGHGVFVFQVGDAGIWPEMVGAEKKLMRKSLSSAASGGRQLATPLSSLPSSPSCSSVLQWADESSECGRSSCSSTRSYGSGGGFSLLLYAWRKG</sequence>